<sequence>MGDGPPGFKLDFACPALLRILLGIKSISNIEAITLFGLPSQVILL</sequence>
<accession>V8AMR8</accession>
<reference evidence="1 2" key="1">
    <citation type="submission" date="2013-07" db="EMBL/GenBank/DDBJ databases">
        <title>Isolation of Lactococcus garvieae strain TRF1 from the fecal material of a timber rattlesnake.</title>
        <authorList>
            <person name="McLaughlin R.W."/>
            <person name="Cochran P.A."/>
            <person name="Dowd S.E."/>
        </authorList>
    </citation>
    <scope>NUCLEOTIDE SEQUENCE [LARGE SCALE GENOMIC DNA]</scope>
    <source>
        <strain evidence="1 2">TRF1</strain>
    </source>
</reference>
<dbReference type="EMBL" id="AVFE01000056">
    <property type="protein sequence ID" value="ETD03847.1"/>
    <property type="molecule type" value="Genomic_DNA"/>
</dbReference>
<organism evidence="1 2">
    <name type="scientific">Lactococcus garvieae TRF1</name>
    <dbReference type="NCBI Taxonomy" id="1380772"/>
    <lineage>
        <taxon>Bacteria</taxon>
        <taxon>Bacillati</taxon>
        <taxon>Bacillota</taxon>
        <taxon>Bacilli</taxon>
        <taxon>Lactobacillales</taxon>
        <taxon>Streptococcaceae</taxon>
        <taxon>Lactococcus</taxon>
    </lineage>
</organism>
<proteinExistence type="predicted"/>
<gene>
    <name evidence="1" type="ORF">N568_0111190</name>
</gene>
<protein>
    <submittedName>
        <fullName evidence="1">Uncharacterized protein</fullName>
    </submittedName>
</protein>
<evidence type="ECO:0000313" key="1">
    <source>
        <dbReference type="EMBL" id="ETD03847.1"/>
    </source>
</evidence>
<name>V8AMR8_9LACT</name>
<evidence type="ECO:0000313" key="2">
    <source>
        <dbReference type="Proteomes" id="UP000018692"/>
    </source>
</evidence>
<dbReference type="AlphaFoldDB" id="V8AMR8"/>
<dbReference type="Proteomes" id="UP000018692">
    <property type="component" value="Unassembled WGS sequence"/>
</dbReference>
<comment type="caution">
    <text evidence="1">The sequence shown here is derived from an EMBL/GenBank/DDBJ whole genome shotgun (WGS) entry which is preliminary data.</text>
</comment>